<sequence>MRTTPARSSSARPRSPSSGAGNGPSKHRAIRPSDVAADAVLQLCEREYRSALTKDMPEQIRSALLRQYKSTQNYHERIHAMRGMQIH</sequence>
<evidence type="ECO:0000256" key="1">
    <source>
        <dbReference type="SAM" id="MobiDB-lite"/>
    </source>
</evidence>
<dbReference type="Proteomes" id="UP000253501">
    <property type="component" value="Unassembled WGS sequence"/>
</dbReference>
<dbReference type="AlphaFoldDB" id="A0A367P8V3"/>
<name>A0A367P8V3_CUPNE</name>
<proteinExistence type="predicted"/>
<reference evidence="2 3" key="1">
    <citation type="submission" date="2018-04" db="EMBL/GenBank/DDBJ databases">
        <title>Cupriavidus necator CR12 genome sequencing and assembly.</title>
        <authorList>
            <person name="Ben Fekih I."/>
            <person name="Mazhar H.S."/>
            <person name="Bello S.K."/>
            <person name="Rensing C."/>
        </authorList>
    </citation>
    <scope>NUCLEOTIDE SEQUENCE [LARGE SCALE GENOMIC DNA]</scope>
    <source>
        <strain evidence="2 3">CR12</strain>
    </source>
</reference>
<evidence type="ECO:0000313" key="3">
    <source>
        <dbReference type="Proteomes" id="UP000253501"/>
    </source>
</evidence>
<organism evidence="2 3">
    <name type="scientific">Cupriavidus necator</name>
    <name type="common">Alcaligenes eutrophus</name>
    <name type="synonym">Ralstonia eutropha</name>
    <dbReference type="NCBI Taxonomy" id="106590"/>
    <lineage>
        <taxon>Bacteria</taxon>
        <taxon>Pseudomonadati</taxon>
        <taxon>Pseudomonadota</taxon>
        <taxon>Betaproteobacteria</taxon>
        <taxon>Burkholderiales</taxon>
        <taxon>Burkholderiaceae</taxon>
        <taxon>Cupriavidus</taxon>
    </lineage>
</organism>
<evidence type="ECO:0000313" key="2">
    <source>
        <dbReference type="EMBL" id="RCJ04278.1"/>
    </source>
</evidence>
<protein>
    <submittedName>
        <fullName evidence="2">Uncharacterized protein</fullName>
    </submittedName>
</protein>
<accession>A0A367P8V3</accession>
<gene>
    <name evidence="2" type="ORF">DDK22_32760</name>
</gene>
<feature type="region of interest" description="Disordered" evidence="1">
    <location>
        <begin position="1"/>
        <end position="33"/>
    </location>
</feature>
<feature type="compositionally biased region" description="Low complexity" evidence="1">
    <location>
        <begin position="1"/>
        <end position="19"/>
    </location>
</feature>
<dbReference type="InterPro" id="IPR012347">
    <property type="entry name" value="Ferritin-like"/>
</dbReference>
<dbReference type="EMBL" id="QDHA01000103">
    <property type="protein sequence ID" value="RCJ04278.1"/>
    <property type="molecule type" value="Genomic_DNA"/>
</dbReference>
<comment type="caution">
    <text evidence="2">The sequence shown here is derived from an EMBL/GenBank/DDBJ whole genome shotgun (WGS) entry which is preliminary data.</text>
</comment>
<dbReference type="Gene3D" id="1.20.1260.10">
    <property type="match status" value="1"/>
</dbReference>